<feature type="domain" description="Carrier" evidence="8">
    <location>
        <begin position="683"/>
        <end position="758"/>
    </location>
</feature>
<reference evidence="10 11" key="1">
    <citation type="submission" date="2023-02" db="EMBL/GenBank/DDBJ databases">
        <authorList>
            <person name="Liu G."/>
        </authorList>
    </citation>
    <scope>NUCLEOTIDE SEQUENCE [LARGE SCALE GENOMIC DNA]</scope>
    <source>
        <strain evidence="10 11">DSM 23008</strain>
    </source>
</reference>
<dbReference type="Gene3D" id="3.40.50.980">
    <property type="match status" value="2"/>
</dbReference>
<dbReference type="InterPro" id="IPR036736">
    <property type="entry name" value="ACP-like_sf"/>
</dbReference>
<dbReference type="InterPro" id="IPR006162">
    <property type="entry name" value="Ppantetheine_attach_site"/>
</dbReference>
<keyword evidence="5" id="KW-0808">Transferase</keyword>
<dbReference type="InterPro" id="IPR023213">
    <property type="entry name" value="CAT-like_dom_sf"/>
</dbReference>
<evidence type="ECO:0000256" key="5">
    <source>
        <dbReference type="ARBA" id="ARBA00022679"/>
    </source>
</evidence>
<dbReference type="InterPro" id="IPR014030">
    <property type="entry name" value="Ketoacyl_synth_N"/>
</dbReference>
<keyword evidence="6" id="KW-0677">Repeat</keyword>
<dbReference type="PROSITE" id="PS00012">
    <property type="entry name" value="PHOSPHOPANTETHEINE"/>
    <property type="match status" value="2"/>
</dbReference>
<dbReference type="Pfam" id="PF00668">
    <property type="entry name" value="Condensation"/>
    <property type="match status" value="2"/>
</dbReference>
<dbReference type="InterPro" id="IPR010060">
    <property type="entry name" value="NRPS_synth"/>
</dbReference>
<dbReference type="Pfam" id="PF00501">
    <property type="entry name" value="AMP-binding"/>
    <property type="match status" value="1"/>
</dbReference>
<dbReference type="SUPFAM" id="SSF53901">
    <property type="entry name" value="Thiolase-like"/>
    <property type="match status" value="1"/>
</dbReference>
<dbReference type="SUPFAM" id="SSF52777">
    <property type="entry name" value="CoA-dependent acyltransferases"/>
    <property type="match status" value="4"/>
</dbReference>
<dbReference type="PROSITE" id="PS52004">
    <property type="entry name" value="KS3_2"/>
    <property type="match status" value="1"/>
</dbReference>
<dbReference type="CDD" id="cd00833">
    <property type="entry name" value="PKS"/>
    <property type="match status" value="1"/>
</dbReference>
<keyword evidence="4" id="KW-0597">Phosphoprotein</keyword>
<name>A0ABY7W258_9BACI</name>
<comment type="similarity">
    <text evidence="2">Belongs to the ATP-dependent AMP-binding enzyme family.</text>
</comment>
<feature type="domain" description="Ketosynthase family 3 (KS3)" evidence="9">
    <location>
        <begin position="45"/>
        <end position="461"/>
    </location>
</feature>
<dbReference type="Gene3D" id="2.30.38.10">
    <property type="entry name" value="Luciferase, Domain 3"/>
    <property type="match status" value="1"/>
</dbReference>
<sequence length="2276" mass="258002">MTVFQKSNTKRELARFILEKVKLQELKSETAIEYLKELNTPSVDNEPMAIIGISCKFPDAETPEEYWENIIHSKDSIKSFPDNRVNDIKRINGDTSNLMKAGFLSEIASFDAEFFNIPPKVALQMDPYHRLLLQVFVEAIERAGYYKKQYSGKNVGVYVGNDHTHRMESSYLSFLSERDFTVLTGSWTGLLASRISYLLNLKGPAMVIDTSCSSSLVAIDNAIKAIRNNDCEEALIGGINLLLHPGEFDGEIQSNRYQVHTFDERAEGTAWGEGVAAILIKPLSSAQRDKDHIFGLIKGIAVNNDGASNGLTSPNSRAQKEVIVKAWERADINPESVSYIEAHGTGTKIGDPIEVKGITEAFNSFTNKRQFCAIGSIKTNIGHTVGAAGLASLIKVVYAMKNNVIPPTNNFELPNPLIDFCNSPIYVQDMAQPWYSNHTPMRAGISSFSLSGTNAHLVLEAAPKINTVKSEDIHLFPISGRDYNLLYKLTNRYIDFLKMNNNLSLKDLCYTAGIGREHYGSRASIICKDVKGLIAGLKGLIELLDSKVEHKQQKTINIDDVTIMLSGYTEKVPKDNHPHIKRKLKQKIDRFIDTKEVSLLQYISNHYVSGIEVDFKLLNGEDAKREPLPAQVFKENRYWDDEFINNNPAVLNYEKGNLDSESTTNKVWDRFYKSSFNLITGKEKTSKLRSFIGWCWAEILGYQELKVNDNFYKLGGDSVTGLRIVQLVNTGLNCEIPLSSLMKNNILLDFSDDVGNNLGSDIGEVDVFLNNKKNNPQVIDKEPINDEVFELSPLQNSIYLANQLTNSLAYNVTGIKKVSTEEKPENIESIFKQLIKRHPSLRTSFIVDEQGLQQKVEPYVNFQLDIIEMLPEVGSILDETINQEIRKYIRPFELAKAPLFRVGYFKSKDDSEYAHIVVDMHHLVTDGASMGILFRDYETIKKGGVLPVIRSNYSDFVVWNKSRMKEPNLLNQKKWWLSQYRDNIPKLNLITDKNRPSVNNYKGAKVYQSLNNDVISDLKLIAQRAETTPYVVMLSAFHALLSRLSGESEIVIGTPISGRNHIDFNDTVGMFVNTLPLRTKSSKDDTFFDLVANVKDLIFSAYDNKEYPIDLLIRELNLERNSGSNPLFNVYFAYQNLDMGLEDKSKETFVEFDNGTAKFDLTVSARETKKGIYMEWEYSKELFYPSSIENISNIFERLLKIIIKSPNDSLRSLQIVDSIENHQKVAKSGSKRSPSIVDNFNNTVENYKNNIAIAMDDQQLTYEELNLISNRIAHLLLDRGVKKGTGVLLFMNRSFDMIASMLGILKAGCYYIPLDPDNPQERLLSIVEDQRDKVLITNQNLDQVFNNQLNYLIINLKNIHLEEYESHNPNVQYSSEDLAYVMYTSGSTGKPKGTLIKQIGIVNLVNSDGVTDINAKDNFLQLSNYSFDGSTFDIYGALLNGAQLTLIHREQILDLNYLANLIEQKKISIFFITTALFNALIETNIEKLINVRKILVGGEQASSYHINKAYKELGPGKIINAYGPTETTVFATAYPIKEIAEKDNIPIGKEFGDIKIYVFNENLQVQPEGFPGELYIGGENVAKGYQDSPILTKENFINNPLNENEILYKTGDLGYRSLDGNIHYLGRIDHQIKLRGFRIELLEIEATALKTKLVSEAHAGIIDDENGGKVLSLWIVPTKEDLNKEELTTELKKYLPNYMVPNVIFKLSKLPLNKNGKIDKTQLPYNLETKKESEQMFNENEKVLLNVWKDVLGLKDIAIEDNFFSIGGDSIKAIQIVARLKGLDMNIVMNDLFLYQTIKSLAPHLKNNRQLQVNQDEIYGDCETSCVQDWHLNSPNSSLNHFNQGVIIEMKNGEMLKGNINHALTMLCKHHDLLRLSVKNGKELYIKEFNNNANEFFHIQEISEALDGDALKMELNNVQSHIQLEGPLIAVGYQKAKTNGKLFIFVHHISVDVVSWSIIIEDFVSLLRNKDHLLPLKTTPFSLWARELKNWANTKALEGDKQYWLNVSETYKNINNNLPILTSPYSYTSNRKVTLNNDLSKSLNTNANYAYGTTVLHLLLTIISSTINHYYSQENLLVNLEGHGREHFSNNIDVNRTVGWFTSTFPALLNNGLTLGNTIKNIKETINNIPRKGIGFGALLNSSDILDKDEKTRIKKLKPSVNFNFLGNQENQDINLDIKVDFLPTDLTVSQDYIMDFILDIIAYQKNGHIVFEFRYPKNLFDEHEFNYFTNLLIENCAKIVSHCLEQTKIEKTASDFRDSNLTESELNDIFDDLQI</sequence>
<dbReference type="Gene3D" id="3.30.559.30">
    <property type="entry name" value="Nonribosomal peptide synthetase, condensation domain"/>
    <property type="match status" value="2"/>
</dbReference>
<dbReference type="EMBL" id="CP117834">
    <property type="protein sequence ID" value="WDF02035.1"/>
    <property type="molecule type" value="Genomic_DNA"/>
</dbReference>
<dbReference type="PANTHER" id="PTHR45527">
    <property type="entry name" value="NONRIBOSOMAL PEPTIDE SYNTHETASE"/>
    <property type="match status" value="1"/>
</dbReference>
<keyword evidence="11" id="KW-1185">Reference proteome</keyword>
<evidence type="ECO:0000256" key="7">
    <source>
        <dbReference type="ARBA" id="ARBA00023194"/>
    </source>
</evidence>
<evidence type="ECO:0000256" key="3">
    <source>
        <dbReference type="ARBA" id="ARBA00022450"/>
    </source>
</evidence>
<feature type="domain" description="Carrier" evidence="8">
    <location>
        <begin position="1735"/>
        <end position="1809"/>
    </location>
</feature>
<dbReference type="CDD" id="cd19531">
    <property type="entry name" value="LCL_NRPS-like"/>
    <property type="match status" value="1"/>
</dbReference>
<dbReference type="InterPro" id="IPR045851">
    <property type="entry name" value="AMP-bd_C_sf"/>
</dbReference>
<dbReference type="Gene3D" id="3.30.559.10">
    <property type="entry name" value="Chloramphenicol acetyltransferase-like domain"/>
    <property type="match status" value="2"/>
</dbReference>
<dbReference type="SMART" id="SM00825">
    <property type="entry name" value="PKS_KS"/>
    <property type="match status" value="1"/>
</dbReference>
<dbReference type="PANTHER" id="PTHR45527:SF1">
    <property type="entry name" value="FATTY ACID SYNTHASE"/>
    <property type="match status" value="1"/>
</dbReference>
<keyword evidence="7" id="KW-0045">Antibiotic biosynthesis</keyword>
<dbReference type="Pfam" id="PF02801">
    <property type="entry name" value="Ketoacyl-synt_C"/>
    <property type="match status" value="1"/>
</dbReference>
<keyword evidence="3" id="KW-0596">Phosphopantetheine</keyword>
<dbReference type="PROSITE" id="PS50075">
    <property type="entry name" value="CARRIER"/>
    <property type="match status" value="2"/>
</dbReference>
<dbReference type="Gene3D" id="3.30.300.30">
    <property type="match status" value="1"/>
</dbReference>
<dbReference type="InterPro" id="IPR009081">
    <property type="entry name" value="PP-bd_ACP"/>
</dbReference>
<dbReference type="InterPro" id="IPR000873">
    <property type="entry name" value="AMP-dep_synth/lig_dom"/>
</dbReference>
<dbReference type="Proteomes" id="UP001215143">
    <property type="component" value="Chromosome"/>
</dbReference>
<dbReference type="Pfam" id="PF00550">
    <property type="entry name" value="PP-binding"/>
    <property type="match status" value="2"/>
</dbReference>
<dbReference type="InterPro" id="IPR001242">
    <property type="entry name" value="Condensation_dom"/>
</dbReference>
<dbReference type="NCBIfam" id="TIGR01720">
    <property type="entry name" value="NRPS-para261"/>
    <property type="match status" value="1"/>
</dbReference>
<evidence type="ECO:0000256" key="2">
    <source>
        <dbReference type="ARBA" id="ARBA00006432"/>
    </source>
</evidence>
<dbReference type="Pfam" id="PF22621">
    <property type="entry name" value="CurL-like_PKS_C"/>
    <property type="match status" value="1"/>
</dbReference>
<dbReference type="Gene3D" id="1.10.1200.10">
    <property type="entry name" value="ACP-like"/>
    <property type="match status" value="2"/>
</dbReference>
<comment type="cofactor">
    <cofactor evidence="1">
        <name>pantetheine 4'-phosphate</name>
        <dbReference type="ChEBI" id="CHEBI:47942"/>
    </cofactor>
</comment>
<dbReference type="Gene3D" id="3.40.47.10">
    <property type="match status" value="1"/>
</dbReference>
<gene>
    <name evidence="10" type="ORF">PQ477_10920</name>
</gene>
<evidence type="ECO:0000259" key="9">
    <source>
        <dbReference type="PROSITE" id="PS52004"/>
    </source>
</evidence>
<dbReference type="InterPro" id="IPR020845">
    <property type="entry name" value="AMP-binding_CS"/>
</dbReference>
<dbReference type="CDD" id="cd12117">
    <property type="entry name" value="A_NRPS_Srf_like"/>
    <property type="match status" value="1"/>
</dbReference>
<evidence type="ECO:0000259" key="8">
    <source>
        <dbReference type="PROSITE" id="PS50075"/>
    </source>
</evidence>
<evidence type="ECO:0000256" key="6">
    <source>
        <dbReference type="ARBA" id="ARBA00022737"/>
    </source>
</evidence>
<dbReference type="PROSITE" id="PS00455">
    <property type="entry name" value="AMP_BINDING"/>
    <property type="match status" value="1"/>
</dbReference>
<evidence type="ECO:0000256" key="4">
    <source>
        <dbReference type="ARBA" id="ARBA00022553"/>
    </source>
</evidence>
<protein>
    <submittedName>
        <fullName evidence="10">Amino acid adenylation domain-containing protein</fullName>
    </submittedName>
</protein>
<accession>A0ABY7W258</accession>
<evidence type="ECO:0000313" key="11">
    <source>
        <dbReference type="Proteomes" id="UP001215143"/>
    </source>
</evidence>
<dbReference type="SUPFAM" id="SSF47336">
    <property type="entry name" value="ACP-like"/>
    <property type="match status" value="2"/>
</dbReference>
<dbReference type="InterPro" id="IPR010071">
    <property type="entry name" value="AA_adenyl_dom"/>
</dbReference>
<dbReference type="RefSeq" id="WP_274271770.1">
    <property type="nucleotide sequence ID" value="NZ_CP117834.1"/>
</dbReference>
<dbReference type="InterPro" id="IPR016039">
    <property type="entry name" value="Thiolase-like"/>
</dbReference>
<dbReference type="InterPro" id="IPR025110">
    <property type="entry name" value="AMP-bd_C"/>
</dbReference>
<dbReference type="Pfam" id="PF00109">
    <property type="entry name" value="ketoacyl-synt"/>
    <property type="match status" value="1"/>
</dbReference>
<dbReference type="Gene3D" id="1.10.1240.100">
    <property type="match status" value="1"/>
</dbReference>
<dbReference type="SUPFAM" id="SSF56801">
    <property type="entry name" value="Acetyl-CoA synthetase-like"/>
    <property type="match status" value="1"/>
</dbReference>
<evidence type="ECO:0000256" key="1">
    <source>
        <dbReference type="ARBA" id="ARBA00001957"/>
    </source>
</evidence>
<dbReference type="InterPro" id="IPR020841">
    <property type="entry name" value="PKS_Beta-ketoAc_synthase_dom"/>
</dbReference>
<dbReference type="InterPro" id="IPR014031">
    <property type="entry name" value="Ketoacyl_synth_C"/>
</dbReference>
<dbReference type="Pfam" id="PF13193">
    <property type="entry name" value="AMP-binding_C"/>
    <property type="match status" value="1"/>
</dbReference>
<organism evidence="10 11">
    <name type="scientific">Shouchella hunanensis</name>
    <dbReference type="NCBI Taxonomy" id="766894"/>
    <lineage>
        <taxon>Bacteria</taxon>
        <taxon>Bacillati</taxon>
        <taxon>Bacillota</taxon>
        <taxon>Bacilli</taxon>
        <taxon>Bacillales</taxon>
        <taxon>Bacillaceae</taxon>
        <taxon>Shouchella</taxon>
    </lineage>
</organism>
<dbReference type="NCBIfam" id="TIGR01733">
    <property type="entry name" value="AA-adenyl-dom"/>
    <property type="match status" value="1"/>
</dbReference>
<evidence type="ECO:0000313" key="10">
    <source>
        <dbReference type="EMBL" id="WDF02035.1"/>
    </source>
</evidence>
<proteinExistence type="inferred from homology"/>